<evidence type="ECO:0000313" key="2">
    <source>
        <dbReference type="Proteomes" id="UP000639772"/>
    </source>
</evidence>
<dbReference type="AlphaFoldDB" id="A0A835V3Z4"/>
<evidence type="ECO:0000313" key="1">
    <source>
        <dbReference type="EMBL" id="KAG0482860.1"/>
    </source>
</evidence>
<protein>
    <submittedName>
        <fullName evidence="1">Uncharacterized protein</fullName>
    </submittedName>
</protein>
<accession>A0A835V3Z4</accession>
<dbReference type="Proteomes" id="UP000639772">
    <property type="component" value="Unassembled WGS sequence"/>
</dbReference>
<reference evidence="1 2" key="1">
    <citation type="journal article" date="2020" name="Nat. Food">
        <title>A phased Vanilla planifolia genome enables genetic improvement of flavour and production.</title>
        <authorList>
            <person name="Hasing T."/>
            <person name="Tang H."/>
            <person name="Brym M."/>
            <person name="Khazi F."/>
            <person name="Huang T."/>
            <person name="Chambers A.H."/>
        </authorList>
    </citation>
    <scope>NUCLEOTIDE SEQUENCE [LARGE SCALE GENOMIC DNA]</scope>
    <source>
        <tissue evidence="1">Leaf</tissue>
    </source>
</reference>
<comment type="caution">
    <text evidence="1">The sequence shown here is derived from an EMBL/GenBank/DDBJ whole genome shotgun (WGS) entry which is preliminary data.</text>
</comment>
<organism evidence="1 2">
    <name type="scientific">Vanilla planifolia</name>
    <name type="common">Vanilla</name>
    <dbReference type="NCBI Taxonomy" id="51239"/>
    <lineage>
        <taxon>Eukaryota</taxon>
        <taxon>Viridiplantae</taxon>
        <taxon>Streptophyta</taxon>
        <taxon>Embryophyta</taxon>
        <taxon>Tracheophyta</taxon>
        <taxon>Spermatophyta</taxon>
        <taxon>Magnoliopsida</taxon>
        <taxon>Liliopsida</taxon>
        <taxon>Asparagales</taxon>
        <taxon>Orchidaceae</taxon>
        <taxon>Vanilloideae</taxon>
        <taxon>Vanilleae</taxon>
        <taxon>Vanilla</taxon>
    </lineage>
</organism>
<name>A0A835V3Z4_VANPL</name>
<sequence length="94" mass="10130">MEAVAEGSCPIRKTAAVNNQEATDFSILVFGQTTSSSSYPSGYALTAHMVPLSQHFEIDSSYDANENPKVSACQTKSNNFKQNPFKGLLVQLVA</sequence>
<proteinExistence type="predicted"/>
<dbReference type="EMBL" id="JADCNM010000005">
    <property type="protein sequence ID" value="KAG0482860.1"/>
    <property type="molecule type" value="Genomic_DNA"/>
</dbReference>
<gene>
    <name evidence="1" type="ORF">HPP92_010944</name>
</gene>